<evidence type="ECO:0000256" key="2">
    <source>
        <dbReference type="ARBA" id="ARBA00022692"/>
    </source>
</evidence>
<sequence length="235" mass="24476">MKELLRTMFDTAAASPFFGITLSVFTYQIGIVVHRKWKSALTSPLIVSSILCCLFLWITGIPFGDYNRGGYFISLFLGPATAVLAVAMYNQLDTLKKNLIPILVGTVVGTAVSTGSILFMCRLFRLDRVITASLLPKSVTTPIALSLSEATGGIAGVTSAAVIFTGILGTIIAEPLLKLLRVKNPVAAGLAIGVSSHAMGTTKAIEIGETEGSISALAIGCAGIATVVISAIISI</sequence>
<feature type="transmembrane region" description="Helical" evidence="5">
    <location>
        <begin position="12"/>
        <end position="33"/>
    </location>
</feature>
<dbReference type="eggNOG" id="COG1346">
    <property type="taxonomic scope" value="Bacteria"/>
</dbReference>
<evidence type="ECO:0000256" key="3">
    <source>
        <dbReference type="ARBA" id="ARBA00022989"/>
    </source>
</evidence>
<keyword evidence="4 5" id="KW-0472">Membrane</keyword>
<feature type="transmembrane region" description="Helical" evidence="5">
    <location>
        <begin position="214"/>
        <end position="233"/>
    </location>
</feature>
<gene>
    <name evidence="6" type="ordered locus">Trebr_0511</name>
</gene>
<evidence type="ECO:0000313" key="6">
    <source>
        <dbReference type="EMBL" id="AEE15954.1"/>
    </source>
</evidence>
<dbReference type="InterPro" id="IPR007300">
    <property type="entry name" value="CidB/LrgB"/>
</dbReference>
<dbReference type="KEGG" id="tbe:Trebr_0511"/>
<dbReference type="Proteomes" id="UP000006546">
    <property type="component" value="Chromosome"/>
</dbReference>
<keyword evidence="3 5" id="KW-1133">Transmembrane helix</keyword>
<dbReference type="HOGENOM" id="CLU_082099_1_0_12"/>
<dbReference type="GO" id="GO:0016020">
    <property type="term" value="C:membrane"/>
    <property type="evidence" value="ECO:0007669"/>
    <property type="project" value="UniProtKB-SubCell"/>
</dbReference>
<feature type="transmembrane region" description="Helical" evidence="5">
    <location>
        <begin position="69"/>
        <end position="87"/>
    </location>
</feature>
<feature type="transmembrane region" description="Helical" evidence="5">
    <location>
        <begin position="45"/>
        <end position="63"/>
    </location>
</feature>
<keyword evidence="2 5" id="KW-0812">Transmembrane</keyword>
<protein>
    <submittedName>
        <fullName evidence="6">LrgB family protein</fullName>
    </submittedName>
</protein>
<dbReference type="PANTHER" id="PTHR30249:SF0">
    <property type="entry name" value="PLASTIDAL GLYCOLATE_GLYCERATE TRANSLOCATOR 1, CHLOROPLASTIC"/>
    <property type="match status" value="1"/>
</dbReference>
<evidence type="ECO:0000256" key="4">
    <source>
        <dbReference type="ARBA" id="ARBA00023136"/>
    </source>
</evidence>
<proteinExistence type="predicted"/>
<name>F4LPE3_TREBD</name>
<dbReference type="Pfam" id="PF04172">
    <property type="entry name" value="LrgB"/>
    <property type="match status" value="1"/>
</dbReference>
<evidence type="ECO:0000256" key="5">
    <source>
        <dbReference type="SAM" id="Phobius"/>
    </source>
</evidence>
<keyword evidence="7" id="KW-1185">Reference proteome</keyword>
<dbReference type="STRING" id="906968.Trebr_0511"/>
<reference evidence="7" key="1">
    <citation type="submission" date="2011-04" db="EMBL/GenBank/DDBJ databases">
        <title>The complete genome of Treponema brennaborense DSM 12168.</title>
        <authorList>
            <person name="Lucas S."/>
            <person name="Han J."/>
            <person name="Lapidus A."/>
            <person name="Bruce D."/>
            <person name="Goodwin L."/>
            <person name="Pitluck S."/>
            <person name="Peters L."/>
            <person name="Kyrpides N."/>
            <person name="Mavromatis K."/>
            <person name="Ivanova N."/>
            <person name="Mikhailova N."/>
            <person name="Pagani I."/>
            <person name="Teshima H."/>
            <person name="Detter J.C."/>
            <person name="Tapia R."/>
            <person name="Han C."/>
            <person name="Land M."/>
            <person name="Hauser L."/>
            <person name="Markowitz V."/>
            <person name="Cheng J.-F."/>
            <person name="Hugenholtz P."/>
            <person name="Woyke T."/>
            <person name="Wu D."/>
            <person name="Gronow S."/>
            <person name="Wellnitz S."/>
            <person name="Brambilla E."/>
            <person name="Klenk H.-P."/>
            <person name="Eisen J.A."/>
        </authorList>
    </citation>
    <scope>NUCLEOTIDE SEQUENCE [LARGE SCALE GENOMIC DNA]</scope>
    <source>
        <strain evidence="7">DSM 12168 / CIP 105900 / DD5/3</strain>
    </source>
</reference>
<evidence type="ECO:0000256" key="1">
    <source>
        <dbReference type="ARBA" id="ARBA00004141"/>
    </source>
</evidence>
<dbReference type="PANTHER" id="PTHR30249">
    <property type="entry name" value="PUTATIVE SEROTONIN TRANSPORTER"/>
    <property type="match status" value="1"/>
</dbReference>
<feature type="transmembrane region" description="Helical" evidence="5">
    <location>
        <begin position="99"/>
        <end position="119"/>
    </location>
</feature>
<organism evidence="6 7">
    <name type="scientific">Treponema brennaborense (strain DSM 12168 / CIP 105900 / DD5/3)</name>
    <dbReference type="NCBI Taxonomy" id="906968"/>
    <lineage>
        <taxon>Bacteria</taxon>
        <taxon>Pseudomonadati</taxon>
        <taxon>Spirochaetota</taxon>
        <taxon>Spirochaetia</taxon>
        <taxon>Spirochaetales</taxon>
        <taxon>Treponemataceae</taxon>
        <taxon>Treponema</taxon>
    </lineage>
</organism>
<dbReference type="EMBL" id="CP002696">
    <property type="protein sequence ID" value="AEE15954.1"/>
    <property type="molecule type" value="Genomic_DNA"/>
</dbReference>
<comment type="subcellular location">
    <subcellularLocation>
        <location evidence="1">Membrane</location>
        <topology evidence="1">Multi-pass membrane protein</topology>
    </subcellularLocation>
</comment>
<feature type="transmembrane region" description="Helical" evidence="5">
    <location>
        <begin position="154"/>
        <end position="173"/>
    </location>
</feature>
<evidence type="ECO:0000313" key="7">
    <source>
        <dbReference type="Proteomes" id="UP000006546"/>
    </source>
</evidence>
<accession>F4LPE3</accession>
<dbReference type="RefSeq" id="WP_013757673.1">
    <property type="nucleotide sequence ID" value="NC_015500.1"/>
</dbReference>
<dbReference type="AlphaFoldDB" id="F4LPE3"/>